<comment type="caution">
    <text evidence="2">The sequence shown here is derived from an EMBL/GenBank/DDBJ whole genome shotgun (WGS) entry which is preliminary data.</text>
</comment>
<organism evidence="2 3">
    <name type="scientific">Ficus carica</name>
    <name type="common">Common fig</name>
    <dbReference type="NCBI Taxonomy" id="3494"/>
    <lineage>
        <taxon>Eukaryota</taxon>
        <taxon>Viridiplantae</taxon>
        <taxon>Streptophyta</taxon>
        <taxon>Embryophyta</taxon>
        <taxon>Tracheophyta</taxon>
        <taxon>Spermatophyta</taxon>
        <taxon>Magnoliopsida</taxon>
        <taxon>eudicotyledons</taxon>
        <taxon>Gunneridae</taxon>
        <taxon>Pentapetalae</taxon>
        <taxon>rosids</taxon>
        <taxon>fabids</taxon>
        <taxon>Rosales</taxon>
        <taxon>Moraceae</taxon>
        <taxon>Ficeae</taxon>
        <taxon>Ficus</taxon>
    </lineage>
</organism>
<dbReference type="EMBL" id="BTGU01000080">
    <property type="protein sequence ID" value="GMN58623.1"/>
    <property type="molecule type" value="Genomic_DNA"/>
</dbReference>
<dbReference type="Proteomes" id="UP001187192">
    <property type="component" value="Unassembled WGS sequence"/>
</dbReference>
<accession>A0AA88IVI1</accession>
<reference evidence="2" key="1">
    <citation type="submission" date="2023-07" db="EMBL/GenBank/DDBJ databases">
        <title>draft genome sequence of fig (Ficus carica).</title>
        <authorList>
            <person name="Takahashi T."/>
            <person name="Nishimura K."/>
        </authorList>
    </citation>
    <scope>NUCLEOTIDE SEQUENCE</scope>
</reference>
<protein>
    <submittedName>
        <fullName evidence="2">Uncharacterized protein</fullName>
    </submittedName>
</protein>
<proteinExistence type="predicted"/>
<gene>
    <name evidence="2" type="ORF">TIFTF001_027726</name>
</gene>
<dbReference type="AlphaFoldDB" id="A0AA88IVI1"/>
<name>A0AA88IVI1_FICCA</name>
<evidence type="ECO:0000256" key="1">
    <source>
        <dbReference type="SAM" id="MobiDB-lite"/>
    </source>
</evidence>
<evidence type="ECO:0000313" key="2">
    <source>
        <dbReference type="EMBL" id="GMN58623.1"/>
    </source>
</evidence>
<evidence type="ECO:0000313" key="3">
    <source>
        <dbReference type="Proteomes" id="UP001187192"/>
    </source>
</evidence>
<keyword evidence="3" id="KW-1185">Reference proteome</keyword>
<feature type="compositionally biased region" description="Basic residues" evidence="1">
    <location>
        <begin position="77"/>
        <end position="88"/>
    </location>
</feature>
<feature type="region of interest" description="Disordered" evidence="1">
    <location>
        <begin position="71"/>
        <end position="90"/>
    </location>
</feature>
<sequence>MNCKQKIGTLVKDHMMQVIGYFVEASKNGAELDYNTQIEMVFKTLSKDFVGLRLHITFESKGEANLAIAGSSDSVGNKKKKQKTKKKATSTSVLRPVVGHFKNTCKEFLAAKGKEGNDLL</sequence>